<gene>
    <name evidence="1" type="ORF">FPSE_07011</name>
</gene>
<reference evidence="1 2" key="1">
    <citation type="journal article" date="2012" name="PLoS Pathog.">
        <title>Comparative pathogenomics reveals horizontally acquired novel virulence genes in fungi infecting cereal hosts.</title>
        <authorList>
            <person name="Gardiner D.M."/>
            <person name="McDonald M.C."/>
            <person name="Covarelli L."/>
            <person name="Solomon P.S."/>
            <person name="Rusu A.G."/>
            <person name="Marshall M."/>
            <person name="Kazan K."/>
            <person name="Chakraborty S."/>
            <person name="McDonald B.A."/>
            <person name="Manners J.M."/>
        </authorList>
    </citation>
    <scope>NUCLEOTIDE SEQUENCE [LARGE SCALE GENOMIC DNA]</scope>
    <source>
        <strain evidence="1 2">CS3096</strain>
    </source>
</reference>
<protein>
    <submittedName>
        <fullName evidence="1">Uncharacterized protein</fullName>
    </submittedName>
</protein>
<name>K3VZQ8_FUSPC</name>
<evidence type="ECO:0000313" key="2">
    <source>
        <dbReference type="Proteomes" id="UP000007978"/>
    </source>
</evidence>
<dbReference type="eggNOG" id="ENOG502SPJT">
    <property type="taxonomic scope" value="Eukaryota"/>
</dbReference>
<dbReference type="KEGG" id="fpu:FPSE_07011"/>
<comment type="caution">
    <text evidence="1">The sequence shown here is derived from an EMBL/GenBank/DDBJ whole genome shotgun (WGS) entry which is preliminary data.</text>
</comment>
<dbReference type="OrthoDB" id="4424523at2759"/>
<dbReference type="EMBL" id="AFNW01000188">
    <property type="protein sequence ID" value="EKJ72825.1"/>
    <property type="molecule type" value="Genomic_DNA"/>
</dbReference>
<keyword evidence="2" id="KW-1185">Reference proteome</keyword>
<dbReference type="Proteomes" id="UP000007978">
    <property type="component" value="Chromosome 1"/>
</dbReference>
<proteinExistence type="predicted"/>
<evidence type="ECO:0000313" key="1">
    <source>
        <dbReference type="EMBL" id="EKJ72825.1"/>
    </source>
</evidence>
<dbReference type="HOGENOM" id="CLU_733704_0_0_1"/>
<accession>K3VZQ8</accession>
<dbReference type="AlphaFoldDB" id="K3VZQ8"/>
<dbReference type="RefSeq" id="XP_009258404.1">
    <property type="nucleotide sequence ID" value="XM_009260129.1"/>
</dbReference>
<dbReference type="GeneID" id="20365629"/>
<sequence length="377" mass="42856">MDEAFLERLWAKLYAINTSPSRRGPLALDATTRALYERAAADPSSLCDQDRRNILERPSREEEESVCHDVCGLTASELIAKAVQDPDSLSYREVDLIMRGFKKHKGIEYMPWLDRISRYSPDDRDLWRKAEKAAKTKDELAAEEACWPKRLAWSDARNAAREAYGTGGYSIRRSLMSVPWQDHIINSSASTKTLAPSGFVVFYTKDQEIDRTAFKAQLKKSVSLGLHLFLLLPHEPIIRGFKLHDTPHDSSESLQSHFVTMRDAGGIPTGLRHDAFLYVDDEASQSLNSGRPFIWLWEPQEQSESQEQLGPVKVDIMYVAPLLLIRLTQRDMALEGRQLEMWRCKPDLEGFHKAAAESTSLHSAERDGIWPPRTLAM</sequence>
<organism evidence="1 2">
    <name type="scientific">Fusarium pseudograminearum (strain CS3096)</name>
    <name type="common">Wheat and barley crown-rot fungus</name>
    <dbReference type="NCBI Taxonomy" id="1028729"/>
    <lineage>
        <taxon>Eukaryota</taxon>
        <taxon>Fungi</taxon>
        <taxon>Dikarya</taxon>
        <taxon>Ascomycota</taxon>
        <taxon>Pezizomycotina</taxon>
        <taxon>Sordariomycetes</taxon>
        <taxon>Hypocreomycetidae</taxon>
        <taxon>Hypocreales</taxon>
        <taxon>Nectriaceae</taxon>
        <taxon>Fusarium</taxon>
    </lineage>
</organism>